<reference evidence="3" key="1">
    <citation type="submission" date="2013-09" db="EMBL/GenBank/DDBJ databases">
        <title>Corchorus olitorius genome sequencing.</title>
        <authorList>
            <person name="Alam M."/>
            <person name="Haque M.S."/>
            <person name="Islam M.S."/>
            <person name="Emdad E.M."/>
            <person name="Islam M.M."/>
            <person name="Ahmed B."/>
            <person name="Halim A."/>
            <person name="Hossen Q.M.M."/>
            <person name="Hossain M.Z."/>
            <person name="Ahmed R."/>
            <person name="Khan M.M."/>
            <person name="Islam R."/>
            <person name="Rashid M.M."/>
            <person name="Khan S.A."/>
            <person name="Rahman M.S."/>
            <person name="Alam M."/>
            <person name="Yahiya A.S."/>
            <person name="Khan M.S."/>
            <person name="Azam M.S."/>
            <person name="Haque T."/>
            <person name="Lashkar M.Z.H."/>
            <person name="Akhand A.I."/>
            <person name="Morshed G."/>
            <person name="Roy S."/>
            <person name="Uddin K.S."/>
            <person name="Rabeya T."/>
            <person name="Hossain A.S."/>
            <person name="Chowdhury A."/>
            <person name="Snigdha A.R."/>
            <person name="Mortoza M.S."/>
            <person name="Matin S.A."/>
            <person name="Hoque S.M.E."/>
            <person name="Islam M.K."/>
            <person name="Roy D.K."/>
            <person name="Haider R."/>
            <person name="Moosa M.M."/>
            <person name="Elias S.M."/>
            <person name="Hasan A.M."/>
            <person name="Jahan S."/>
            <person name="Shafiuddin M."/>
            <person name="Mahmood N."/>
            <person name="Shommy N.S."/>
        </authorList>
    </citation>
    <scope>NUCLEOTIDE SEQUENCE [LARGE SCALE GENOMIC DNA]</scope>
    <source>
        <strain evidence="3">cv. O-4</strain>
    </source>
</reference>
<feature type="compositionally biased region" description="Low complexity" evidence="1">
    <location>
        <begin position="10"/>
        <end position="21"/>
    </location>
</feature>
<comment type="caution">
    <text evidence="2">The sequence shown here is derived from an EMBL/GenBank/DDBJ whole genome shotgun (WGS) entry which is preliminary data.</text>
</comment>
<protein>
    <submittedName>
        <fullName evidence="2">Uncharacterized protein</fullName>
    </submittedName>
</protein>
<keyword evidence="3" id="KW-1185">Reference proteome</keyword>
<evidence type="ECO:0000313" key="3">
    <source>
        <dbReference type="Proteomes" id="UP000187203"/>
    </source>
</evidence>
<accession>A0A1R3JKB5</accession>
<dbReference type="Proteomes" id="UP000187203">
    <property type="component" value="Unassembled WGS sequence"/>
</dbReference>
<evidence type="ECO:0000313" key="2">
    <source>
        <dbReference type="EMBL" id="OMO95292.1"/>
    </source>
</evidence>
<dbReference type="EMBL" id="AWUE01015854">
    <property type="protein sequence ID" value="OMO95292.1"/>
    <property type="molecule type" value="Genomic_DNA"/>
</dbReference>
<feature type="compositionally biased region" description="Low complexity" evidence="1">
    <location>
        <begin position="37"/>
        <end position="56"/>
    </location>
</feature>
<organism evidence="2 3">
    <name type="scientific">Corchorus olitorius</name>
    <dbReference type="NCBI Taxonomy" id="93759"/>
    <lineage>
        <taxon>Eukaryota</taxon>
        <taxon>Viridiplantae</taxon>
        <taxon>Streptophyta</taxon>
        <taxon>Embryophyta</taxon>
        <taxon>Tracheophyta</taxon>
        <taxon>Spermatophyta</taxon>
        <taxon>Magnoliopsida</taxon>
        <taxon>eudicotyledons</taxon>
        <taxon>Gunneridae</taxon>
        <taxon>Pentapetalae</taxon>
        <taxon>rosids</taxon>
        <taxon>malvids</taxon>
        <taxon>Malvales</taxon>
        <taxon>Malvaceae</taxon>
        <taxon>Grewioideae</taxon>
        <taxon>Apeibeae</taxon>
        <taxon>Corchorus</taxon>
    </lineage>
</organism>
<dbReference type="OrthoDB" id="10566528at2759"/>
<feature type="region of interest" description="Disordered" evidence="1">
    <location>
        <begin position="1"/>
        <end position="80"/>
    </location>
</feature>
<gene>
    <name evidence="2" type="ORF">COLO4_16012</name>
</gene>
<name>A0A1R3JKB5_9ROSI</name>
<sequence length="97" mass="10530">MSNLQQSFNAGQTQGQTQATTEKMNQSSKEKANAATQSQSVKQVGWQGQGQEQEQSPGFLQQGAMGSLMNSLGKNESKGEVSIACLPNKIQLYKCRF</sequence>
<proteinExistence type="predicted"/>
<dbReference type="AlphaFoldDB" id="A0A1R3JKB5"/>
<evidence type="ECO:0000256" key="1">
    <source>
        <dbReference type="SAM" id="MobiDB-lite"/>
    </source>
</evidence>